<protein>
    <recommendedName>
        <fullName evidence="2">Anthranilate synthase component I N-terminal domain-containing protein</fullName>
    </recommendedName>
</protein>
<feature type="non-terminal residue" evidence="1">
    <location>
        <position position="52"/>
    </location>
</feature>
<proteinExistence type="predicted"/>
<reference evidence="1" key="1">
    <citation type="submission" date="2018-05" db="EMBL/GenBank/DDBJ databases">
        <authorList>
            <person name="Lanie J.A."/>
            <person name="Ng W.-L."/>
            <person name="Kazmierczak K.M."/>
            <person name="Andrzejewski T.M."/>
            <person name="Davidsen T.M."/>
            <person name="Wayne K.J."/>
            <person name="Tettelin H."/>
            <person name="Glass J.I."/>
            <person name="Rusch D."/>
            <person name="Podicherti R."/>
            <person name="Tsui H.-C.T."/>
            <person name="Winkler M.E."/>
        </authorList>
    </citation>
    <scope>NUCLEOTIDE SEQUENCE</scope>
</reference>
<dbReference type="AlphaFoldDB" id="A0A382J3I6"/>
<name>A0A382J3I6_9ZZZZ</name>
<evidence type="ECO:0008006" key="2">
    <source>
        <dbReference type="Google" id="ProtNLM"/>
    </source>
</evidence>
<gene>
    <name evidence="1" type="ORF">METZ01_LOCUS259290</name>
</gene>
<sequence>MINSNGKAILNDTEIPGNPFEIFQKILNKWKNNGNDMAAIGYMSYDLKNILY</sequence>
<organism evidence="1">
    <name type="scientific">marine metagenome</name>
    <dbReference type="NCBI Taxonomy" id="408172"/>
    <lineage>
        <taxon>unclassified sequences</taxon>
        <taxon>metagenomes</taxon>
        <taxon>ecological metagenomes</taxon>
    </lineage>
</organism>
<dbReference type="EMBL" id="UINC01071498">
    <property type="protein sequence ID" value="SVC06436.1"/>
    <property type="molecule type" value="Genomic_DNA"/>
</dbReference>
<accession>A0A382J3I6</accession>
<evidence type="ECO:0000313" key="1">
    <source>
        <dbReference type="EMBL" id="SVC06436.1"/>
    </source>
</evidence>